<dbReference type="InterPro" id="IPR007206">
    <property type="entry name" value="Protein_HGH1_C"/>
</dbReference>
<protein>
    <recommendedName>
        <fullName evidence="2">Protein HGH1 homolog</fullName>
    </recommendedName>
</protein>
<evidence type="ECO:0000259" key="4">
    <source>
        <dbReference type="Pfam" id="PF04064"/>
    </source>
</evidence>
<dbReference type="AlphaFoldDB" id="A0AAE1PF77"/>
<name>A0AAE1PF77_9EUCA</name>
<gene>
    <name evidence="5" type="ORF">Pmani_020704</name>
</gene>
<dbReference type="InterPro" id="IPR007205">
    <property type="entry name" value="Protein_HGH1_N"/>
</dbReference>
<keyword evidence="6" id="KW-1185">Reference proteome</keyword>
<dbReference type="Gene3D" id="1.25.10.10">
    <property type="entry name" value="Leucine-rich Repeat Variant"/>
    <property type="match status" value="1"/>
</dbReference>
<feature type="domain" description="Protein HGH1 C-terminal" evidence="4">
    <location>
        <begin position="276"/>
        <end position="329"/>
    </location>
</feature>
<sequence>MEEAVAELQQFLVPDARKDLKSAACMTTAQLTGTPEGLKLLSCRGDILCAVVGLVKDSETYTAKDAMRVLVNMSAEEEGATALLNLDGVEVVGKMVELVKDKEYTHADFACGVLANLSKRREHCQEVWKRVCDGPTKLEGLIHILCQIDYNKKGAKLHLLAPVITNFSQLTHGRRLMLDKEGYVFQRLIPFMEYKESKGRRMSIIATVHNCCFDKEYHPWLLGDEVDLAPRLALPLAGPDTFTLEENESMPPDLQFLPDDKEREQDVEVRKLLLQALMQLCITRSGREVLRNQNLYLILREHHKWEEDRHCIMLNEDLVNLIVRTEEEIGEDDLSSVNVPEDLASKFVAEDAKYLAGGTEDLSTLQEEDTPDK</sequence>
<dbReference type="PANTHER" id="PTHR13387:SF9">
    <property type="entry name" value="PROTEIN HGH1 HOMOLOG"/>
    <property type="match status" value="1"/>
</dbReference>
<organism evidence="5 6">
    <name type="scientific">Petrolisthes manimaculis</name>
    <dbReference type="NCBI Taxonomy" id="1843537"/>
    <lineage>
        <taxon>Eukaryota</taxon>
        <taxon>Metazoa</taxon>
        <taxon>Ecdysozoa</taxon>
        <taxon>Arthropoda</taxon>
        <taxon>Crustacea</taxon>
        <taxon>Multicrustacea</taxon>
        <taxon>Malacostraca</taxon>
        <taxon>Eumalacostraca</taxon>
        <taxon>Eucarida</taxon>
        <taxon>Decapoda</taxon>
        <taxon>Pleocyemata</taxon>
        <taxon>Anomura</taxon>
        <taxon>Galatheoidea</taxon>
        <taxon>Porcellanidae</taxon>
        <taxon>Petrolisthes</taxon>
    </lineage>
</organism>
<dbReference type="PANTHER" id="PTHR13387">
    <property type="entry name" value="PROTEIN HGH1 HOMOLOG"/>
    <property type="match status" value="1"/>
</dbReference>
<evidence type="ECO:0000256" key="1">
    <source>
        <dbReference type="ARBA" id="ARBA00006712"/>
    </source>
</evidence>
<evidence type="ECO:0000313" key="6">
    <source>
        <dbReference type="Proteomes" id="UP001292094"/>
    </source>
</evidence>
<dbReference type="InterPro" id="IPR039717">
    <property type="entry name" value="Hgh1"/>
</dbReference>
<dbReference type="InterPro" id="IPR016024">
    <property type="entry name" value="ARM-type_fold"/>
</dbReference>
<dbReference type="EMBL" id="JAWZYT010001992">
    <property type="protein sequence ID" value="KAK4307560.1"/>
    <property type="molecule type" value="Genomic_DNA"/>
</dbReference>
<reference evidence="5" key="1">
    <citation type="submission" date="2023-11" db="EMBL/GenBank/DDBJ databases">
        <title>Genome assemblies of two species of porcelain crab, Petrolisthes cinctipes and Petrolisthes manimaculis (Anomura: Porcellanidae).</title>
        <authorList>
            <person name="Angst P."/>
        </authorList>
    </citation>
    <scope>NUCLEOTIDE SEQUENCE</scope>
    <source>
        <strain evidence="5">PB745_02</strain>
        <tissue evidence="5">Gill</tissue>
    </source>
</reference>
<proteinExistence type="inferred from homology"/>
<comment type="caution">
    <text evidence="5">The sequence shown here is derived from an EMBL/GenBank/DDBJ whole genome shotgun (WGS) entry which is preliminary data.</text>
</comment>
<accession>A0AAE1PF77</accession>
<dbReference type="Pfam" id="PF04063">
    <property type="entry name" value="DUF383"/>
    <property type="match status" value="1"/>
</dbReference>
<feature type="domain" description="Protein HGH1 N-terminal" evidence="3">
    <location>
        <begin position="101"/>
        <end position="271"/>
    </location>
</feature>
<dbReference type="SUPFAM" id="SSF48371">
    <property type="entry name" value="ARM repeat"/>
    <property type="match status" value="1"/>
</dbReference>
<evidence type="ECO:0000313" key="5">
    <source>
        <dbReference type="EMBL" id="KAK4307560.1"/>
    </source>
</evidence>
<evidence type="ECO:0000256" key="2">
    <source>
        <dbReference type="ARBA" id="ARBA00014076"/>
    </source>
</evidence>
<dbReference type="Pfam" id="PF04064">
    <property type="entry name" value="DUF384"/>
    <property type="match status" value="1"/>
</dbReference>
<dbReference type="InterPro" id="IPR011989">
    <property type="entry name" value="ARM-like"/>
</dbReference>
<evidence type="ECO:0000259" key="3">
    <source>
        <dbReference type="Pfam" id="PF04063"/>
    </source>
</evidence>
<dbReference type="Proteomes" id="UP001292094">
    <property type="component" value="Unassembled WGS sequence"/>
</dbReference>
<comment type="similarity">
    <text evidence="1">Belongs to the HGH1 family.</text>
</comment>